<dbReference type="PIRSF" id="PIRSF003095">
    <property type="entry name" value="Trigger_factor"/>
    <property type="match status" value="1"/>
</dbReference>
<protein>
    <recommendedName>
        <fullName evidence="4 9">Trigger factor</fullName>
        <shortName evidence="9">TF</shortName>
        <ecNumber evidence="3 9">5.2.1.8</ecNumber>
    </recommendedName>
    <alternativeName>
        <fullName evidence="8 9">PPIase</fullName>
    </alternativeName>
</protein>
<dbReference type="Gene3D" id="3.10.50.40">
    <property type="match status" value="1"/>
</dbReference>
<dbReference type="Proteomes" id="UP000547674">
    <property type="component" value="Unassembled WGS sequence"/>
</dbReference>
<dbReference type="SUPFAM" id="SSF102735">
    <property type="entry name" value="Trigger factor ribosome-binding domain"/>
    <property type="match status" value="1"/>
</dbReference>
<dbReference type="AlphaFoldDB" id="A0A7Y2E6B5"/>
<evidence type="ECO:0000313" key="13">
    <source>
        <dbReference type="Proteomes" id="UP000547674"/>
    </source>
</evidence>
<dbReference type="GO" id="GO:0015031">
    <property type="term" value="P:protein transport"/>
    <property type="evidence" value="ECO:0007669"/>
    <property type="project" value="UniProtKB-UniRule"/>
</dbReference>
<evidence type="ECO:0000256" key="1">
    <source>
        <dbReference type="ARBA" id="ARBA00000971"/>
    </source>
</evidence>
<evidence type="ECO:0000259" key="11">
    <source>
        <dbReference type="Pfam" id="PF05698"/>
    </source>
</evidence>
<dbReference type="GO" id="GO:0005737">
    <property type="term" value="C:cytoplasm"/>
    <property type="evidence" value="ECO:0007669"/>
    <property type="project" value="UniProtKB-SubCell"/>
</dbReference>
<keyword evidence="5 9" id="KW-0697">Rotamase</keyword>
<evidence type="ECO:0000259" key="10">
    <source>
        <dbReference type="Pfam" id="PF05697"/>
    </source>
</evidence>
<dbReference type="InterPro" id="IPR027304">
    <property type="entry name" value="Trigger_fact/SurA_dom_sf"/>
</dbReference>
<evidence type="ECO:0000256" key="9">
    <source>
        <dbReference type="HAMAP-Rule" id="MF_00303"/>
    </source>
</evidence>
<dbReference type="GO" id="GO:0044183">
    <property type="term" value="F:protein folding chaperone"/>
    <property type="evidence" value="ECO:0007669"/>
    <property type="project" value="TreeGrafter"/>
</dbReference>
<evidence type="ECO:0000256" key="8">
    <source>
        <dbReference type="ARBA" id="ARBA00029986"/>
    </source>
</evidence>
<sequence length="425" mass="47628">MKVTVTEEPAWKRVLDIEVDNDQVEKEKKAVIESFRKTLNLPGFRKGKVPFELAEKHLGDSLGNELLQRVIPRALDEALRENSIRPLGDPSIDDLHFEPGEPLKFKASVEIAPELEITGYKGLAVTKEVPNVDSDMIDETFDALREQRATPGPVDRPAKAGDIVKISYLEQGTEDQDPIEAELEIGGERTPEAFSKGLEGAAAGDKKAIDLPFPDDYPDVELAGKAKTFDVEVVEVQEKVWPELDDSFAQGVMGKEDATVEMLREQIQLNHEAEAQMHAQRVLTDSLVGKILELNPFDVPQGLVNRTIERIVAQAEEQKPLPEEEKQKLADSYREGVENRYRFDFLINALAKQEEIQVSDKDLDKEIEGFASRENQPAAKIKAQLKKEGGLDRLYDDLLKRRVTEKLLELADITEVSVDIKAQEG</sequence>
<gene>
    <name evidence="9 12" type="primary">tig</name>
    <name evidence="12" type="ORF">HKN21_04675</name>
</gene>
<dbReference type="SUPFAM" id="SSF109998">
    <property type="entry name" value="Triger factor/SurA peptide-binding domain-like"/>
    <property type="match status" value="1"/>
</dbReference>
<dbReference type="EC" id="5.2.1.8" evidence="3 9"/>
<accession>A0A7Y2E6B5</accession>
<keyword evidence="9" id="KW-0132">Cell division</keyword>
<dbReference type="HAMAP" id="MF_00303">
    <property type="entry name" value="Trigger_factor_Tig"/>
    <property type="match status" value="1"/>
</dbReference>
<organism evidence="12 13">
    <name type="scientific">Eiseniibacteriota bacterium</name>
    <dbReference type="NCBI Taxonomy" id="2212470"/>
    <lineage>
        <taxon>Bacteria</taxon>
        <taxon>Candidatus Eiseniibacteriota</taxon>
    </lineage>
</organism>
<name>A0A7Y2E6B5_UNCEI</name>
<comment type="domain">
    <text evidence="9">Consists of 3 domains; the N-terminus binds the ribosome, the middle domain has PPIase activity, while the C-terminus has intrinsic chaperone activity on its own.</text>
</comment>
<keyword evidence="7 9" id="KW-0413">Isomerase</keyword>
<comment type="similarity">
    <text evidence="2 9">Belongs to the FKBP-type PPIase family. Tig subfamily.</text>
</comment>
<dbReference type="PANTHER" id="PTHR30560">
    <property type="entry name" value="TRIGGER FACTOR CHAPERONE AND PEPTIDYL-PROLYL CIS/TRANS ISOMERASE"/>
    <property type="match status" value="1"/>
</dbReference>
<comment type="subcellular location">
    <subcellularLocation>
        <location evidence="9">Cytoplasm</location>
    </subcellularLocation>
    <text evidence="9">About half TF is bound to the ribosome near the polypeptide exit tunnel while the other half is free in the cytoplasm.</text>
</comment>
<dbReference type="EMBL" id="JABDJR010000172">
    <property type="protein sequence ID" value="NNF06033.1"/>
    <property type="molecule type" value="Genomic_DNA"/>
</dbReference>
<evidence type="ECO:0000256" key="7">
    <source>
        <dbReference type="ARBA" id="ARBA00023235"/>
    </source>
</evidence>
<keyword evidence="6 9" id="KW-0143">Chaperone</keyword>
<dbReference type="PANTHER" id="PTHR30560:SF3">
    <property type="entry name" value="TRIGGER FACTOR-LIKE PROTEIN TIG, CHLOROPLASTIC"/>
    <property type="match status" value="1"/>
</dbReference>
<dbReference type="GO" id="GO:0043335">
    <property type="term" value="P:protein unfolding"/>
    <property type="evidence" value="ECO:0007669"/>
    <property type="project" value="TreeGrafter"/>
</dbReference>
<dbReference type="GO" id="GO:0051083">
    <property type="term" value="P:'de novo' cotranslational protein folding"/>
    <property type="evidence" value="ECO:0007669"/>
    <property type="project" value="TreeGrafter"/>
</dbReference>
<dbReference type="InterPro" id="IPR008880">
    <property type="entry name" value="Trigger_fac_C"/>
</dbReference>
<keyword evidence="9" id="KW-0963">Cytoplasm</keyword>
<dbReference type="GO" id="GO:0003755">
    <property type="term" value="F:peptidyl-prolyl cis-trans isomerase activity"/>
    <property type="evidence" value="ECO:0007669"/>
    <property type="project" value="UniProtKB-UniRule"/>
</dbReference>
<dbReference type="InterPro" id="IPR008881">
    <property type="entry name" value="Trigger_fac_ribosome-bd_bac"/>
</dbReference>
<dbReference type="NCBIfam" id="TIGR00115">
    <property type="entry name" value="tig"/>
    <property type="match status" value="1"/>
</dbReference>
<dbReference type="SUPFAM" id="SSF54534">
    <property type="entry name" value="FKBP-like"/>
    <property type="match status" value="1"/>
</dbReference>
<comment type="catalytic activity">
    <reaction evidence="1 9">
        <text>[protein]-peptidylproline (omega=180) = [protein]-peptidylproline (omega=0)</text>
        <dbReference type="Rhea" id="RHEA:16237"/>
        <dbReference type="Rhea" id="RHEA-COMP:10747"/>
        <dbReference type="Rhea" id="RHEA-COMP:10748"/>
        <dbReference type="ChEBI" id="CHEBI:83833"/>
        <dbReference type="ChEBI" id="CHEBI:83834"/>
        <dbReference type="EC" id="5.2.1.8"/>
    </reaction>
</comment>
<dbReference type="InterPro" id="IPR046357">
    <property type="entry name" value="PPIase_dom_sf"/>
</dbReference>
<dbReference type="InterPro" id="IPR005215">
    <property type="entry name" value="Trig_fac"/>
</dbReference>
<feature type="domain" description="Trigger factor C-terminal" evidence="11">
    <location>
        <begin position="259"/>
        <end position="409"/>
    </location>
</feature>
<evidence type="ECO:0000256" key="2">
    <source>
        <dbReference type="ARBA" id="ARBA00005464"/>
    </source>
</evidence>
<evidence type="ECO:0000256" key="4">
    <source>
        <dbReference type="ARBA" id="ARBA00016902"/>
    </source>
</evidence>
<evidence type="ECO:0000256" key="5">
    <source>
        <dbReference type="ARBA" id="ARBA00023110"/>
    </source>
</evidence>
<dbReference type="GO" id="GO:0043022">
    <property type="term" value="F:ribosome binding"/>
    <property type="evidence" value="ECO:0007669"/>
    <property type="project" value="TreeGrafter"/>
</dbReference>
<dbReference type="Pfam" id="PF05697">
    <property type="entry name" value="Trigger_N"/>
    <property type="match status" value="1"/>
</dbReference>
<dbReference type="Pfam" id="PF05698">
    <property type="entry name" value="Trigger_C"/>
    <property type="match status" value="1"/>
</dbReference>
<dbReference type="GO" id="GO:0051301">
    <property type="term" value="P:cell division"/>
    <property type="evidence" value="ECO:0007669"/>
    <property type="project" value="UniProtKB-KW"/>
</dbReference>
<reference evidence="12 13" key="1">
    <citation type="submission" date="2020-03" db="EMBL/GenBank/DDBJ databases">
        <title>Metabolic flexibility allows generalist bacteria to become dominant in a frequently disturbed ecosystem.</title>
        <authorList>
            <person name="Chen Y.-J."/>
            <person name="Leung P.M."/>
            <person name="Bay S.K."/>
            <person name="Hugenholtz P."/>
            <person name="Kessler A.J."/>
            <person name="Shelley G."/>
            <person name="Waite D.W."/>
            <person name="Cook P.L."/>
            <person name="Greening C."/>
        </authorList>
    </citation>
    <scope>NUCLEOTIDE SEQUENCE [LARGE SCALE GENOMIC DNA]</scope>
    <source>
        <strain evidence="12">SS_bin_28</strain>
    </source>
</reference>
<dbReference type="Gene3D" id="3.30.70.1050">
    <property type="entry name" value="Trigger factor ribosome-binding domain"/>
    <property type="match status" value="1"/>
</dbReference>
<evidence type="ECO:0000256" key="6">
    <source>
        <dbReference type="ARBA" id="ARBA00023186"/>
    </source>
</evidence>
<comment type="function">
    <text evidence="9">Involved in protein export. Acts as a chaperone by maintaining the newly synthesized protein in an open conformation. Functions as a peptidyl-prolyl cis-trans isomerase.</text>
</comment>
<feature type="domain" description="Trigger factor ribosome-binding bacterial" evidence="10">
    <location>
        <begin position="1"/>
        <end position="143"/>
    </location>
</feature>
<evidence type="ECO:0000256" key="3">
    <source>
        <dbReference type="ARBA" id="ARBA00013194"/>
    </source>
</evidence>
<proteinExistence type="inferred from homology"/>
<keyword evidence="9" id="KW-0131">Cell cycle</keyword>
<dbReference type="InterPro" id="IPR037041">
    <property type="entry name" value="Trigger_fac_C_sf"/>
</dbReference>
<comment type="caution">
    <text evidence="12">The sequence shown here is derived from an EMBL/GenBank/DDBJ whole genome shotgun (WGS) entry which is preliminary data.</text>
</comment>
<dbReference type="Gene3D" id="1.10.3120.10">
    <property type="entry name" value="Trigger factor, C-terminal domain"/>
    <property type="match status" value="1"/>
</dbReference>
<evidence type="ECO:0000313" key="12">
    <source>
        <dbReference type="EMBL" id="NNF06033.1"/>
    </source>
</evidence>
<dbReference type="InterPro" id="IPR036611">
    <property type="entry name" value="Trigger_fac_ribosome-bd_sf"/>
</dbReference>